<evidence type="ECO:0000256" key="5">
    <source>
        <dbReference type="PROSITE-ProRule" id="PRU01091"/>
    </source>
</evidence>
<dbReference type="SMART" id="SM00448">
    <property type="entry name" value="REC"/>
    <property type="match status" value="1"/>
</dbReference>
<dbReference type="PROSITE" id="PS51755">
    <property type="entry name" value="OMPR_PHOB"/>
    <property type="match status" value="1"/>
</dbReference>
<keyword evidence="3" id="KW-0804">Transcription</keyword>
<dbReference type="GO" id="GO:0000156">
    <property type="term" value="F:phosphorelay response regulator activity"/>
    <property type="evidence" value="ECO:0007669"/>
    <property type="project" value="TreeGrafter"/>
</dbReference>
<feature type="modified residue" description="4-aspartylphosphate" evidence="4">
    <location>
        <position position="51"/>
    </location>
</feature>
<dbReference type="Gene3D" id="1.10.10.10">
    <property type="entry name" value="Winged helix-like DNA-binding domain superfamily/Winged helix DNA-binding domain"/>
    <property type="match status" value="1"/>
</dbReference>
<keyword evidence="1" id="KW-0805">Transcription regulation</keyword>
<evidence type="ECO:0000313" key="8">
    <source>
        <dbReference type="EMBL" id="SMO81212.1"/>
    </source>
</evidence>
<evidence type="ECO:0000259" key="6">
    <source>
        <dbReference type="PROSITE" id="PS50110"/>
    </source>
</evidence>
<dbReference type="GO" id="GO:0006355">
    <property type="term" value="P:regulation of DNA-templated transcription"/>
    <property type="evidence" value="ECO:0007669"/>
    <property type="project" value="InterPro"/>
</dbReference>
<feature type="domain" description="Response regulatory" evidence="6">
    <location>
        <begin position="2"/>
        <end position="116"/>
    </location>
</feature>
<evidence type="ECO:0000256" key="2">
    <source>
        <dbReference type="ARBA" id="ARBA00023125"/>
    </source>
</evidence>
<feature type="domain" description="OmpR/PhoB-type" evidence="7">
    <location>
        <begin position="124"/>
        <end position="220"/>
    </location>
</feature>
<protein>
    <submittedName>
        <fullName evidence="8">Two-component system, OmpR family, response regulator TctD</fullName>
    </submittedName>
</protein>
<keyword evidence="9" id="KW-1185">Reference proteome</keyword>
<dbReference type="InterPro" id="IPR011006">
    <property type="entry name" value="CheY-like_superfamily"/>
</dbReference>
<dbReference type="GO" id="GO:0032993">
    <property type="term" value="C:protein-DNA complex"/>
    <property type="evidence" value="ECO:0007669"/>
    <property type="project" value="TreeGrafter"/>
</dbReference>
<reference evidence="8 9" key="1">
    <citation type="submission" date="2017-05" db="EMBL/GenBank/DDBJ databases">
        <authorList>
            <person name="Varghese N."/>
            <person name="Submissions S."/>
        </authorList>
    </citation>
    <scope>NUCLEOTIDE SEQUENCE [LARGE SCALE GENOMIC DNA]</scope>
    <source>
        <strain evidence="8 9">DSM 100094</strain>
    </source>
</reference>
<dbReference type="InterPro" id="IPR036388">
    <property type="entry name" value="WH-like_DNA-bd_sf"/>
</dbReference>
<dbReference type="SMART" id="SM00862">
    <property type="entry name" value="Trans_reg_C"/>
    <property type="match status" value="1"/>
</dbReference>
<feature type="DNA-binding region" description="OmpR/PhoB-type" evidence="5">
    <location>
        <begin position="124"/>
        <end position="220"/>
    </location>
</feature>
<dbReference type="PANTHER" id="PTHR48111">
    <property type="entry name" value="REGULATOR OF RPOS"/>
    <property type="match status" value="1"/>
</dbReference>
<dbReference type="RefSeq" id="WP_142663704.1">
    <property type="nucleotide sequence ID" value="NZ_FXTK01000012.1"/>
</dbReference>
<dbReference type="AlphaFoldDB" id="A0A521EBN0"/>
<evidence type="ECO:0000256" key="1">
    <source>
        <dbReference type="ARBA" id="ARBA00023015"/>
    </source>
</evidence>
<organism evidence="8 9">
    <name type="scientific">Paracoccus laeviglucosivorans</name>
    <dbReference type="NCBI Taxonomy" id="1197861"/>
    <lineage>
        <taxon>Bacteria</taxon>
        <taxon>Pseudomonadati</taxon>
        <taxon>Pseudomonadota</taxon>
        <taxon>Alphaproteobacteria</taxon>
        <taxon>Rhodobacterales</taxon>
        <taxon>Paracoccaceae</taxon>
        <taxon>Paracoccus</taxon>
    </lineage>
</organism>
<dbReference type="OrthoDB" id="9802426at2"/>
<dbReference type="InterPro" id="IPR001867">
    <property type="entry name" value="OmpR/PhoB-type_DNA-bd"/>
</dbReference>
<dbReference type="InterPro" id="IPR001789">
    <property type="entry name" value="Sig_transdc_resp-reg_receiver"/>
</dbReference>
<dbReference type="GO" id="GO:0005829">
    <property type="term" value="C:cytosol"/>
    <property type="evidence" value="ECO:0007669"/>
    <property type="project" value="TreeGrafter"/>
</dbReference>
<accession>A0A521EBN0</accession>
<dbReference type="InterPro" id="IPR039420">
    <property type="entry name" value="WalR-like"/>
</dbReference>
<name>A0A521EBN0_9RHOB</name>
<dbReference type="PROSITE" id="PS50110">
    <property type="entry name" value="RESPONSE_REGULATORY"/>
    <property type="match status" value="1"/>
</dbReference>
<dbReference type="GO" id="GO:0000976">
    <property type="term" value="F:transcription cis-regulatory region binding"/>
    <property type="evidence" value="ECO:0007669"/>
    <property type="project" value="TreeGrafter"/>
</dbReference>
<gene>
    <name evidence="8" type="ORF">SAMN06265221_11259</name>
</gene>
<evidence type="ECO:0000313" key="9">
    <source>
        <dbReference type="Proteomes" id="UP000319014"/>
    </source>
</evidence>
<evidence type="ECO:0000259" key="7">
    <source>
        <dbReference type="PROSITE" id="PS51755"/>
    </source>
</evidence>
<dbReference type="Pfam" id="PF00072">
    <property type="entry name" value="Response_reg"/>
    <property type="match status" value="1"/>
</dbReference>
<dbReference type="PANTHER" id="PTHR48111:SF67">
    <property type="entry name" value="TRANSCRIPTIONAL REGULATORY PROTEIN TCTD"/>
    <property type="match status" value="1"/>
</dbReference>
<dbReference type="Gene3D" id="3.40.50.2300">
    <property type="match status" value="1"/>
</dbReference>
<dbReference type="Proteomes" id="UP000319014">
    <property type="component" value="Unassembled WGS sequence"/>
</dbReference>
<evidence type="ECO:0000256" key="4">
    <source>
        <dbReference type="PROSITE-ProRule" id="PRU00169"/>
    </source>
</evidence>
<dbReference type="Pfam" id="PF00486">
    <property type="entry name" value="Trans_reg_C"/>
    <property type="match status" value="1"/>
</dbReference>
<evidence type="ECO:0000256" key="3">
    <source>
        <dbReference type="ARBA" id="ARBA00023163"/>
    </source>
</evidence>
<keyword evidence="2 5" id="KW-0238">DNA-binding</keyword>
<dbReference type="CDD" id="cd00383">
    <property type="entry name" value="trans_reg_C"/>
    <property type="match status" value="1"/>
</dbReference>
<proteinExistence type="predicted"/>
<sequence>MRCLLIEDDADLATWLVKSLSSRNIFAEWEESGTLGARRGLAEEYDAIILDLGLPDLDGAGVLSRIRAMGGTTPVLVATARDDLAERVALLHGGADDFLTKPFAIDELEARLVALVRRSHGRATGNFACGALSYDQASRQFWLSGTPLVLTPREHAVLHLLIMRPGEPLSKTYILDRLIGEDGSMNPETVEVMIYRLRRKLEGSDLRIVTMRGLGYFLEADDAG</sequence>
<keyword evidence="4" id="KW-0597">Phosphoprotein</keyword>
<dbReference type="EMBL" id="FXTK01000012">
    <property type="protein sequence ID" value="SMO81212.1"/>
    <property type="molecule type" value="Genomic_DNA"/>
</dbReference>
<dbReference type="SUPFAM" id="SSF52172">
    <property type="entry name" value="CheY-like"/>
    <property type="match status" value="1"/>
</dbReference>